<proteinExistence type="predicted"/>
<name>A0ABR2DEQ3_9ROSI</name>
<sequence>MENPPISLERLAFPSPLEDQPTVKKNKNEGGKVVNLDVSAMDADIGDGQQRIVHDGDNVSEKPNSGVGKSVTYASVTAKPILDGSQQKPTAATIDEEVIILEEDVILNKNEKIPSIQFSNRVHDQVDRNMRNAIIVRLLGRTVGFKTLWTRTSSTEKGCDEHLNKDNGKSNGGTTNGSNAIGGSRFEVLQMEENEKGSQGANVGQGGKVPFQSVALTVQPNRGEHANRMDVSIDPVKNVAYLKSNPDKKTKKTIENRSVTVVSSLGAGNKDKRTRNPGFKTVLGTIGQNFKGRKSAETRMSDTRVVSEFITDLTDRLDSFQDHSSSLMEKDGDDNELGGSEEGFLDSDSRDNDDHDEDVILVEQ</sequence>
<evidence type="ECO:0000313" key="3">
    <source>
        <dbReference type="Proteomes" id="UP001472677"/>
    </source>
</evidence>
<accession>A0ABR2DEQ3</accession>
<feature type="compositionally biased region" description="Basic and acidic residues" evidence="1">
    <location>
        <begin position="157"/>
        <end position="168"/>
    </location>
</feature>
<comment type="caution">
    <text evidence="2">The sequence shown here is derived from an EMBL/GenBank/DDBJ whole genome shotgun (WGS) entry which is preliminary data.</text>
</comment>
<organism evidence="2 3">
    <name type="scientific">Hibiscus sabdariffa</name>
    <name type="common">roselle</name>
    <dbReference type="NCBI Taxonomy" id="183260"/>
    <lineage>
        <taxon>Eukaryota</taxon>
        <taxon>Viridiplantae</taxon>
        <taxon>Streptophyta</taxon>
        <taxon>Embryophyta</taxon>
        <taxon>Tracheophyta</taxon>
        <taxon>Spermatophyta</taxon>
        <taxon>Magnoliopsida</taxon>
        <taxon>eudicotyledons</taxon>
        <taxon>Gunneridae</taxon>
        <taxon>Pentapetalae</taxon>
        <taxon>rosids</taxon>
        <taxon>malvids</taxon>
        <taxon>Malvales</taxon>
        <taxon>Malvaceae</taxon>
        <taxon>Malvoideae</taxon>
        <taxon>Hibiscus</taxon>
    </lineage>
</organism>
<protein>
    <submittedName>
        <fullName evidence="2">Uncharacterized protein</fullName>
    </submittedName>
</protein>
<feature type="region of interest" description="Disordered" evidence="1">
    <location>
        <begin position="322"/>
        <end position="364"/>
    </location>
</feature>
<dbReference type="Proteomes" id="UP001472677">
    <property type="component" value="Unassembled WGS sequence"/>
</dbReference>
<feature type="compositionally biased region" description="Acidic residues" evidence="1">
    <location>
        <begin position="354"/>
        <end position="364"/>
    </location>
</feature>
<evidence type="ECO:0000256" key="1">
    <source>
        <dbReference type="SAM" id="MobiDB-lite"/>
    </source>
</evidence>
<feature type="region of interest" description="Disordered" evidence="1">
    <location>
        <begin position="157"/>
        <end position="181"/>
    </location>
</feature>
<reference evidence="2 3" key="1">
    <citation type="journal article" date="2024" name="G3 (Bethesda)">
        <title>Genome assembly of Hibiscus sabdariffa L. provides insights into metabolisms of medicinal natural products.</title>
        <authorList>
            <person name="Kim T."/>
        </authorList>
    </citation>
    <scope>NUCLEOTIDE SEQUENCE [LARGE SCALE GENOMIC DNA]</scope>
    <source>
        <strain evidence="2">TK-2024</strain>
        <tissue evidence="2">Old leaves</tissue>
    </source>
</reference>
<keyword evidence="3" id="KW-1185">Reference proteome</keyword>
<dbReference type="EMBL" id="JBBPBM010000028">
    <property type="protein sequence ID" value="KAK8537037.1"/>
    <property type="molecule type" value="Genomic_DNA"/>
</dbReference>
<gene>
    <name evidence="2" type="ORF">V6N12_043218</name>
</gene>
<feature type="region of interest" description="Disordered" evidence="1">
    <location>
        <begin position="1"/>
        <end position="31"/>
    </location>
</feature>
<evidence type="ECO:0000313" key="2">
    <source>
        <dbReference type="EMBL" id="KAK8537037.1"/>
    </source>
</evidence>